<keyword evidence="1" id="KW-0472">Membrane</keyword>
<proteinExistence type="predicted"/>
<dbReference type="AlphaFoldDB" id="A0A9I9EM48"/>
<dbReference type="EnsemblPlants" id="MELO3C035701.2.1">
    <property type="protein sequence ID" value="MELO3C035701.2.1"/>
    <property type="gene ID" value="MELO3C035701.2"/>
</dbReference>
<protein>
    <submittedName>
        <fullName evidence="2">Uncharacterized protein</fullName>
    </submittedName>
</protein>
<keyword evidence="1" id="KW-1133">Transmembrane helix</keyword>
<feature type="transmembrane region" description="Helical" evidence="1">
    <location>
        <begin position="72"/>
        <end position="90"/>
    </location>
</feature>
<sequence length="109" mass="12093">MMSSFEFSIRSKTGKQTMLCMSSHLKIGCDVIERYASSDLRSCSVNTLFLFWRASMLPCASATLAFSSLLNLSFSSVIIGSFVFLSFGTFRLRSVLHLLSAASFLLPRD</sequence>
<reference evidence="2" key="1">
    <citation type="submission" date="2023-03" db="UniProtKB">
        <authorList>
            <consortium name="EnsemblPlants"/>
        </authorList>
    </citation>
    <scope>IDENTIFICATION</scope>
</reference>
<evidence type="ECO:0000313" key="2">
    <source>
        <dbReference type="EnsemblPlants" id="MELO3C035701.2.1"/>
    </source>
</evidence>
<organism evidence="2">
    <name type="scientific">Cucumis melo</name>
    <name type="common">Muskmelon</name>
    <dbReference type="NCBI Taxonomy" id="3656"/>
    <lineage>
        <taxon>Eukaryota</taxon>
        <taxon>Viridiplantae</taxon>
        <taxon>Streptophyta</taxon>
        <taxon>Embryophyta</taxon>
        <taxon>Tracheophyta</taxon>
        <taxon>Spermatophyta</taxon>
        <taxon>Magnoliopsida</taxon>
        <taxon>eudicotyledons</taxon>
        <taxon>Gunneridae</taxon>
        <taxon>Pentapetalae</taxon>
        <taxon>rosids</taxon>
        <taxon>fabids</taxon>
        <taxon>Cucurbitales</taxon>
        <taxon>Cucurbitaceae</taxon>
        <taxon>Benincaseae</taxon>
        <taxon>Cucumis</taxon>
    </lineage>
</organism>
<name>A0A9I9EM48_CUCME</name>
<evidence type="ECO:0000256" key="1">
    <source>
        <dbReference type="SAM" id="Phobius"/>
    </source>
</evidence>
<accession>A0A9I9EM48</accession>
<dbReference type="Gramene" id="MELO3C035701.2.1">
    <property type="protein sequence ID" value="MELO3C035701.2.1"/>
    <property type="gene ID" value="MELO3C035701.2"/>
</dbReference>
<keyword evidence="1" id="KW-0812">Transmembrane</keyword>